<dbReference type="GO" id="GO:0005886">
    <property type="term" value="C:plasma membrane"/>
    <property type="evidence" value="ECO:0007669"/>
    <property type="project" value="UniProtKB-SubCell"/>
</dbReference>
<dbReference type="Proteomes" id="UP000707356">
    <property type="component" value="Unassembled WGS sequence"/>
</dbReference>
<evidence type="ECO:0000256" key="9">
    <source>
        <dbReference type="SAM" id="Phobius"/>
    </source>
</evidence>
<protein>
    <submittedName>
        <fullName evidence="13">Sigma 54-interacting transcriptional regulator</fullName>
    </submittedName>
</protein>
<dbReference type="InterPro" id="IPR027417">
    <property type="entry name" value="P-loop_NTPase"/>
</dbReference>
<dbReference type="PROSITE" id="PS50042">
    <property type="entry name" value="CNMP_BINDING_3"/>
    <property type="match status" value="1"/>
</dbReference>
<dbReference type="SMART" id="SM00100">
    <property type="entry name" value="cNMP"/>
    <property type="match status" value="1"/>
</dbReference>
<dbReference type="AlphaFoldDB" id="A0A951P9H2"/>
<feature type="transmembrane region" description="Helical" evidence="9">
    <location>
        <begin position="705"/>
        <end position="725"/>
    </location>
</feature>
<keyword evidence="8 9" id="KW-0472">Membrane</keyword>
<keyword evidence="4" id="KW-0547">Nucleotide-binding</keyword>
<evidence type="ECO:0000256" key="2">
    <source>
        <dbReference type="ARBA" id="ARBA00022475"/>
    </source>
</evidence>
<dbReference type="GO" id="GO:0005524">
    <property type="term" value="F:ATP binding"/>
    <property type="evidence" value="ECO:0007669"/>
    <property type="project" value="InterPro"/>
</dbReference>
<dbReference type="PANTHER" id="PTHR30224:SF4">
    <property type="entry name" value="ELECTRON TRANSPORT PROTEIN YCCM-RELATED"/>
    <property type="match status" value="1"/>
</dbReference>
<keyword evidence="5" id="KW-0067">ATP-binding</keyword>
<gene>
    <name evidence="13" type="ORF">KME07_09070</name>
</gene>
<keyword evidence="3" id="KW-0479">Metal-binding</keyword>
<dbReference type="EMBL" id="JAHHHV010000050">
    <property type="protein sequence ID" value="MBW4465576.1"/>
    <property type="molecule type" value="Genomic_DNA"/>
</dbReference>
<feature type="domain" description="Sigma-54 factor interaction" evidence="11">
    <location>
        <begin position="166"/>
        <end position="382"/>
    </location>
</feature>
<keyword evidence="7" id="KW-0411">Iron-sulfur</keyword>
<dbReference type="InterPro" id="IPR000595">
    <property type="entry name" value="cNMP-bd_dom"/>
</dbReference>
<dbReference type="Pfam" id="PF00027">
    <property type="entry name" value="cNMP_binding"/>
    <property type="match status" value="1"/>
</dbReference>
<comment type="subcellular location">
    <subcellularLocation>
        <location evidence="1">Cell membrane</location>
    </subcellularLocation>
</comment>
<evidence type="ECO:0000256" key="5">
    <source>
        <dbReference type="ARBA" id="ARBA00022840"/>
    </source>
</evidence>
<feature type="transmembrane region" description="Helical" evidence="9">
    <location>
        <begin position="662"/>
        <end position="685"/>
    </location>
</feature>
<keyword evidence="9" id="KW-1133">Transmembrane helix</keyword>
<keyword evidence="9" id="KW-0812">Transmembrane</keyword>
<organism evidence="13 14">
    <name type="scientific">Pegethrix bostrychoides GSE-TBD4-15B</name>
    <dbReference type="NCBI Taxonomy" id="2839662"/>
    <lineage>
        <taxon>Bacteria</taxon>
        <taxon>Bacillati</taxon>
        <taxon>Cyanobacteriota</taxon>
        <taxon>Cyanophyceae</taxon>
        <taxon>Oculatellales</taxon>
        <taxon>Oculatellaceae</taxon>
        <taxon>Pegethrix</taxon>
    </lineage>
</organism>
<dbReference type="InterPro" id="IPR017900">
    <property type="entry name" value="4Fe4S_Fe_S_CS"/>
</dbReference>
<feature type="transmembrane region" description="Helical" evidence="9">
    <location>
        <begin position="429"/>
        <end position="448"/>
    </location>
</feature>
<dbReference type="SUPFAM" id="SSF54862">
    <property type="entry name" value="4Fe-4S ferredoxins"/>
    <property type="match status" value="1"/>
</dbReference>
<dbReference type="GO" id="GO:0051536">
    <property type="term" value="F:iron-sulfur cluster binding"/>
    <property type="evidence" value="ECO:0007669"/>
    <property type="project" value="UniProtKB-KW"/>
</dbReference>
<evidence type="ECO:0000256" key="1">
    <source>
        <dbReference type="ARBA" id="ARBA00004236"/>
    </source>
</evidence>
<feature type="transmembrane region" description="Helical" evidence="9">
    <location>
        <begin position="468"/>
        <end position="492"/>
    </location>
</feature>
<dbReference type="PROSITE" id="PS00198">
    <property type="entry name" value="4FE4S_FER_1"/>
    <property type="match status" value="1"/>
</dbReference>
<feature type="transmembrane region" description="Helical" evidence="9">
    <location>
        <begin position="824"/>
        <end position="842"/>
    </location>
</feature>
<evidence type="ECO:0000313" key="14">
    <source>
        <dbReference type="Proteomes" id="UP000707356"/>
    </source>
</evidence>
<dbReference type="InterPro" id="IPR002078">
    <property type="entry name" value="Sigma_54_int"/>
</dbReference>
<evidence type="ECO:0000259" key="10">
    <source>
        <dbReference type="PROSITE" id="PS50042"/>
    </source>
</evidence>
<dbReference type="GO" id="GO:0046872">
    <property type="term" value="F:metal ion binding"/>
    <property type="evidence" value="ECO:0007669"/>
    <property type="project" value="UniProtKB-KW"/>
</dbReference>
<evidence type="ECO:0000256" key="8">
    <source>
        <dbReference type="ARBA" id="ARBA00023136"/>
    </source>
</evidence>
<feature type="transmembrane region" description="Helical" evidence="9">
    <location>
        <begin position="737"/>
        <end position="759"/>
    </location>
</feature>
<accession>A0A951P9H2</accession>
<dbReference type="Gene3D" id="2.60.120.10">
    <property type="entry name" value="Jelly Rolls"/>
    <property type="match status" value="1"/>
</dbReference>
<dbReference type="SUPFAM" id="SSF51206">
    <property type="entry name" value="cAMP-binding domain-like"/>
    <property type="match status" value="1"/>
</dbReference>
<dbReference type="InterPro" id="IPR017896">
    <property type="entry name" value="4Fe4S_Fe-S-bd"/>
</dbReference>
<dbReference type="SUPFAM" id="SSF52540">
    <property type="entry name" value="P-loop containing nucleoside triphosphate hydrolases"/>
    <property type="match status" value="1"/>
</dbReference>
<keyword evidence="6" id="KW-0408">Iron</keyword>
<dbReference type="Pfam" id="PF25601">
    <property type="entry name" value="AAA_lid_14"/>
    <property type="match status" value="1"/>
</dbReference>
<feature type="domain" description="4Fe-4S ferredoxin-type" evidence="12">
    <location>
        <begin position="626"/>
        <end position="656"/>
    </location>
</feature>
<feature type="transmembrane region" description="Helical" evidence="9">
    <location>
        <begin position="542"/>
        <end position="562"/>
    </location>
</feature>
<proteinExistence type="predicted"/>
<dbReference type="GO" id="GO:0006355">
    <property type="term" value="P:regulation of DNA-templated transcription"/>
    <property type="evidence" value="ECO:0007669"/>
    <property type="project" value="InterPro"/>
</dbReference>
<dbReference type="InterPro" id="IPR058031">
    <property type="entry name" value="AAA_lid_NorR"/>
</dbReference>
<reference evidence="13" key="1">
    <citation type="submission" date="2021-05" db="EMBL/GenBank/DDBJ databases">
        <authorList>
            <person name="Pietrasiak N."/>
            <person name="Ward R."/>
            <person name="Stajich J.E."/>
            <person name="Kurbessoian T."/>
        </authorList>
    </citation>
    <scope>NUCLEOTIDE SEQUENCE</scope>
    <source>
        <strain evidence="13">GSE-TBD4-15B</strain>
    </source>
</reference>
<feature type="domain" description="Cyclic nucleotide-binding" evidence="10">
    <location>
        <begin position="17"/>
        <end position="136"/>
    </location>
</feature>
<dbReference type="InterPro" id="IPR014710">
    <property type="entry name" value="RmlC-like_jellyroll"/>
</dbReference>
<reference evidence="13" key="2">
    <citation type="journal article" date="2022" name="Microbiol. Resour. Announc.">
        <title>Metagenome Sequencing to Explore Phylogenomics of Terrestrial Cyanobacteria.</title>
        <authorList>
            <person name="Ward R.D."/>
            <person name="Stajich J.E."/>
            <person name="Johansen J.R."/>
            <person name="Huntemann M."/>
            <person name="Clum A."/>
            <person name="Foster B."/>
            <person name="Foster B."/>
            <person name="Roux S."/>
            <person name="Palaniappan K."/>
            <person name="Varghese N."/>
            <person name="Mukherjee S."/>
            <person name="Reddy T.B.K."/>
            <person name="Daum C."/>
            <person name="Copeland A."/>
            <person name="Chen I.A."/>
            <person name="Ivanova N.N."/>
            <person name="Kyrpides N.C."/>
            <person name="Shapiro N."/>
            <person name="Eloe-Fadrosh E.A."/>
            <person name="Pietrasiak N."/>
        </authorList>
    </citation>
    <scope>NUCLEOTIDE SEQUENCE</scope>
    <source>
        <strain evidence="13">GSE-TBD4-15B</strain>
    </source>
</reference>
<dbReference type="InterPro" id="IPR018490">
    <property type="entry name" value="cNMP-bd_dom_sf"/>
</dbReference>
<dbReference type="Pfam" id="PF00158">
    <property type="entry name" value="Sigma54_activat"/>
    <property type="match status" value="1"/>
</dbReference>
<dbReference type="Gene3D" id="3.40.50.300">
    <property type="entry name" value="P-loop containing nucleotide triphosphate hydrolases"/>
    <property type="match status" value="1"/>
</dbReference>
<dbReference type="Pfam" id="PF12801">
    <property type="entry name" value="Fer4_5"/>
    <property type="match status" value="2"/>
</dbReference>
<sequence>MNPDIQERLQWLRQNTPLGALSEPVLAALAAEIQVEQWAENRRLVLEDTMPAALYILRAGRLEAYRTQTDSLAAANSLLPGAVLHVKALLLDQPAEQTVITLADSELWSLSRQVFLDLAAKHPEIGQTFSRYLASELDALAAQLAFERERQVALRPYLVPKVRQGVVGASRYAVRLRQAIKKAASDRQAALVFGEPGLGKDNIAALIHFGSADRKQPLIKVNCDLLQASGSELFGRVGGKSGLLEWLGSGSLMLNNAEALPQLLSQKILHLLETGEYRPVVREGDPEPPLQRSDARILLTSERNIPEIERCKKIGAHLIKVPPVRVAKADIAAQVTYFISLYCRSHGLPQPQVAPEAIRRLQGYDFPGNLTELENLVTRAIAQSDAAPVLTEEVFWSASSKAKRFRLNLLDAYPKLRQFLRSPWWPDRINYGLTLWLFPIIVAIGLFGPQTRDQNLALNLFWAWWWPVMLILFPFLGRIWCSVCPFMIYGELSQKLSLRWWPRQLRPWPRQEAERWGGWFIFGLFALILLWEELWNLENTASLSSCLLLLITAGAVIFSLLFERRFWCRYLCPIGGMNGLFGKLAIIELRAQQGICAATCTTYQCYKGGPEKGEGQETGGCPVYSHPAQLQDNRDCVLCMTCLKACPHRSVALNLRPPGIELWTTHTATAHEIALLLLLFGAVFLHRLPELNQRLGWNLPLEQTTVHTGFSLLALLIPAAVVLLADRALRLGFPKAPAFVTLAYGYLPLVLGSSLAHYLDLGLSEAGQIMPVSFATFGYGSVAAPVVVAHPAVIAFLQGVTLIAAAALSVILSQKISRQPWVQLWPQHAAILGLTVLLWQLIL</sequence>
<evidence type="ECO:0000313" key="13">
    <source>
        <dbReference type="EMBL" id="MBW4465576.1"/>
    </source>
</evidence>
<dbReference type="PROSITE" id="PS50045">
    <property type="entry name" value="SIGMA54_INTERACT_4"/>
    <property type="match status" value="1"/>
</dbReference>
<feature type="transmembrane region" description="Helical" evidence="9">
    <location>
        <begin position="779"/>
        <end position="812"/>
    </location>
</feature>
<evidence type="ECO:0000259" key="12">
    <source>
        <dbReference type="PROSITE" id="PS51379"/>
    </source>
</evidence>
<dbReference type="Gene3D" id="1.10.8.60">
    <property type="match status" value="1"/>
</dbReference>
<name>A0A951P9H2_9CYAN</name>
<dbReference type="InterPro" id="IPR052378">
    <property type="entry name" value="NosR_regulator"/>
</dbReference>
<evidence type="ECO:0000256" key="7">
    <source>
        <dbReference type="ARBA" id="ARBA00023014"/>
    </source>
</evidence>
<feature type="transmembrane region" description="Helical" evidence="9">
    <location>
        <begin position="513"/>
        <end position="530"/>
    </location>
</feature>
<dbReference type="PANTHER" id="PTHR30224">
    <property type="entry name" value="ELECTRON TRANSPORT PROTEIN"/>
    <property type="match status" value="1"/>
</dbReference>
<dbReference type="PROSITE" id="PS51379">
    <property type="entry name" value="4FE4S_FER_2"/>
    <property type="match status" value="1"/>
</dbReference>
<keyword evidence="2" id="KW-1003">Cell membrane</keyword>
<dbReference type="CDD" id="cd00038">
    <property type="entry name" value="CAP_ED"/>
    <property type="match status" value="1"/>
</dbReference>
<evidence type="ECO:0000256" key="4">
    <source>
        <dbReference type="ARBA" id="ARBA00022741"/>
    </source>
</evidence>
<comment type="caution">
    <text evidence="13">The sequence shown here is derived from an EMBL/GenBank/DDBJ whole genome shotgun (WGS) entry which is preliminary data.</text>
</comment>
<evidence type="ECO:0000259" key="11">
    <source>
        <dbReference type="PROSITE" id="PS50045"/>
    </source>
</evidence>
<evidence type="ECO:0000256" key="6">
    <source>
        <dbReference type="ARBA" id="ARBA00023004"/>
    </source>
</evidence>
<evidence type="ECO:0000256" key="3">
    <source>
        <dbReference type="ARBA" id="ARBA00022723"/>
    </source>
</evidence>